<name>A0A6A6SHV7_9PLEO</name>
<reference evidence="1" key="1">
    <citation type="journal article" date="2020" name="Stud. Mycol.">
        <title>101 Dothideomycetes genomes: a test case for predicting lifestyles and emergence of pathogens.</title>
        <authorList>
            <person name="Haridas S."/>
            <person name="Albert R."/>
            <person name="Binder M."/>
            <person name="Bloem J."/>
            <person name="Labutti K."/>
            <person name="Salamov A."/>
            <person name="Andreopoulos B."/>
            <person name="Baker S."/>
            <person name="Barry K."/>
            <person name="Bills G."/>
            <person name="Bluhm B."/>
            <person name="Cannon C."/>
            <person name="Castanera R."/>
            <person name="Culley D."/>
            <person name="Daum C."/>
            <person name="Ezra D."/>
            <person name="Gonzalez J."/>
            <person name="Henrissat B."/>
            <person name="Kuo A."/>
            <person name="Liang C."/>
            <person name="Lipzen A."/>
            <person name="Lutzoni F."/>
            <person name="Magnuson J."/>
            <person name="Mondo S."/>
            <person name="Nolan M."/>
            <person name="Ohm R."/>
            <person name="Pangilinan J."/>
            <person name="Park H.-J."/>
            <person name="Ramirez L."/>
            <person name="Alfaro M."/>
            <person name="Sun H."/>
            <person name="Tritt A."/>
            <person name="Yoshinaga Y."/>
            <person name="Zwiers L.-H."/>
            <person name="Turgeon B."/>
            <person name="Goodwin S."/>
            <person name="Spatafora J."/>
            <person name="Crous P."/>
            <person name="Grigoriev I."/>
        </authorList>
    </citation>
    <scope>NUCLEOTIDE SEQUENCE</scope>
    <source>
        <strain evidence="1">CBS 122681</strain>
    </source>
</reference>
<dbReference type="EMBL" id="MU005366">
    <property type="protein sequence ID" value="KAF2646952.1"/>
    <property type="molecule type" value="Genomic_DNA"/>
</dbReference>
<sequence length="59" mass="7103">GKIFIVKDLRKQLINELYLSKIYSYLEIAETIRKIELIFRIDNLKEVIIKVVNRCLEYS</sequence>
<organism evidence="1 2">
    <name type="scientific">Lophiostoma macrostomum CBS 122681</name>
    <dbReference type="NCBI Taxonomy" id="1314788"/>
    <lineage>
        <taxon>Eukaryota</taxon>
        <taxon>Fungi</taxon>
        <taxon>Dikarya</taxon>
        <taxon>Ascomycota</taxon>
        <taxon>Pezizomycotina</taxon>
        <taxon>Dothideomycetes</taxon>
        <taxon>Pleosporomycetidae</taxon>
        <taxon>Pleosporales</taxon>
        <taxon>Lophiostomataceae</taxon>
        <taxon>Lophiostoma</taxon>
    </lineage>
</organism>
<keyword evidence="2" id="KW-1185">Reference proteome</keyword>
<gene>
    <name evidence="1" type="ORF">K491DRAFT_616158</name>
</gene>
<proteinExistence type="predicted"/>
<accession>A0A6A6SHV7</accession>
<evidence type="ECO:0000313" key="1">
    <source>
        <dbReference type="EMBL" id="KAF2646952.1"/>
    </source>
</evidence>
<dbReference type="Proteomes" id="UP000799324">
    <property type="component" value="Unassembled WGS sequence"/>
</dbReference>
<feature type="non-terminal residue" evidence="1">
    <location>
        <position position="1"/>
    </location>
</feature>
<evidence type="ECO:0000313" key="2">
    <source>
        <dbReference type="Proteomes" id="UP000799324"/>
    </source>
</evidence>
<protein>
    <submittedName>
        <fullName evidence="1">Uncharacterized protein</fullName>
    </submittedName>
</protein>
<dbReference type="AlphaFoldDB" id="A0A6A6SHV7"/>